<accession>A0AAX2UZR6</accession>
<dbReference type="EMBL" id="VDCW01000066">
    <property type="protein sequence ID" value="TNF65036.1"/>
    <property type="molecule type" value="Genomic_DNA"/>
</dbReference>
<proteinExistence type="predicted"/>
<dbReference type="AlphaFoldDB" id="A0AAX2UZR6"/>
<evidence type="ECO:0000313" key="2">
    <source>
        <dbReference type="Proteomes" id="UP000308186"/>
    </source>
</evidence>
<name>A0AAX2UZR6_STRSL</name>
<dbReference type="RefSeq" id="WP_139724950.1">
    <property type="nucleotide sequence ID" value="NZ_VDCW01000066.1"/>
</dbReference>
<sequence length="60" mass="6912">MEIIKSRFVIPATRQVVDLVVEIDRQKLADEMARRCLLNSSMRSQILFGHIKASIVEVKE</sequence>
<comment type="caution">
    <text evidence="1">The sequence shown here is derived from an EMBL/GenBank/DDBJ whole genome shotgun (WGS) entry which is preliminary data.</text>
</comment>
<organism evidence="1 2">
    <name type="scientific">Streptococcus salivarius</name>
    <dbReference type="NCBI Taxonomy" id="1304"/>
    <lineage>
        <taxon>Bacteria</taxon>
        <taxon>Bacillati</taxon>
        <taxon>Bacillota</taxon>
        <taxon>Bacilli</taxon>
        <taxon>Lactobacillales</taxon>
        <taxon>Streptococcaceae</taxon>
        <taxon>Streptococcus</taxon>
    </lineage>
</organism>
<evidence type="ECO:0000313" key="1">
    <source>
        <dbReference type="EMBL" id="TNF65036.1"/>
    </source>
</evidence>
<gene>
    <name evidence="1" type="ORF">FBF48_10680</name>
</gene>
<reference evidence="1 2" key="1">
    <citation type="submission" date="2019-06" db="EMBL/GenBank/DDBJ databases">
        <title>Genome Announcement To Ensure Probiotic Safety of Streptococcus salivarius UBSS01.</title>
        <authorList>
            <person name="Sulthana A."/>
            <person name="Lakshmi S.G."/>
            <person name="Madempudi R.S."/>
        </authorList>
    </citation>
    <scope>NUCLEOTIDE SEQUENCE [LARGE SCALE GENOMIC DNA]</scope>
    <source>
        <strain evidence="1 2">UBSS01</strain>
    </source>
</reference>
<dbReference type="Proteomes" id="UP000308186">
    <property type="component" value="Unassembled WGS sequence"/>
</dbReference>
<protein>
    <submittedName>
        <fullName evidence="1">Uncharacterized protein</fullName>
    </submittedName>
</protein>